<dbReference type="NCBIfam" id="TIGR01509">
    <property type="entry name" value="HAD-SF-IA-v3"/>
    <property type="match status" value="1"/>
</dbReference>
<organism evidence="1 2">
    <name type="scientific">Sphingobacterium tenebrionis</name>
    <dbReference type="NCBI Taxonomy" id="3111775"/>
    <lineage>
        <taxon>Bacteria</taxon>
        <taxon>Pseudomonadati</taxon>
        <taxon>Bacteroidota</taxon>
        <taxon>Sphingobacteriia</taxon>
        <taxon>Sphingobacteriales</taxon>
        <taxon>Sphingobacteriaceae</taxon>
        <taxon>Sphingobacterium</taxon>
    </lineage>
</organism>
<dbReference type="InterPro" id="IPR023214">
    <property type="entry name" value="HAD_sf"/>
</dbReference>
<evidence type="ECO:0000313" key="2">
    <source>
        <dbReference type="Proteomes" id="UP001363035"/>
    </source>
</evidence>
<reference evidence="1 2" key="1">
    <citation type="submission" date="2024-01" db="EMBL/GenBank/DDBJ databases">
        <title>Sphingobacterium tenebrionis sp. nov., a novel endophyte isolated from tenebrio molitor intestines.</title>
        <authorList>
            <person name="Zhang C."/>
        </authorList>
    </citation>
    <scope>NUCLEOTIDE SEQUENCE [LARGE SCALE GENOMIC DNA]</scope>
    <source>
        <strain evidence="1 2">PU5-4</strain>
    </source>
</reference>
<dbReference type="CDD" id="cd02603">
    <property type="entry name" value="HAD_sEH-N_like"/>
    <property type="match status" value="1"/>
</dbReference>
<dbReference type="InterPro" id="IPR006439">
    <property type="entry name" value="HAD-SF_hydro_IA"/>
</dbReference>
<dbReference type="SFLD" id="SFLDS00003">
    <property type="entry name" value="Haloacid_Dehalogenase"/>
    <property type="match status" value="1"/>
</dbReference>
<dbReference type="Pfam" id="PF13419">
    <property type="entry name" value="HAD_2"/>
    <property type="match status" value="1"/>
</dbReference>
<dbReference type="Gene3D" id="1.10.150.240">
    <property type="entry name" value="Putative phosphatase, domain 2"/>
    <property type="match status" value="1"/>
</dbReference>
<dbReference type="InterPro" id="IPR023198">
    <property type="entry name" value="PGP-like_dom2"/>
</dbReference>
<sequence>MQNIKNVILDYGNVIFMIDFPRVRQAFIDLGIQHVDDFFAHHGQDSLFDSFDRGEITAAEFRNGVREKANKPDLTDEQIDHAWNSLLIGVPEGKHEIMEELNERYRMFLLSNNNEIHYTYCMNHIKEVYGVEDNEQFFEKTYYSHLAGLRKPDLAIFELVLKENNLKPSETLFVDDSPQHLEGAKQLGIHTALCTKEHPLEAIVEEFGLLK</sequence>
<dbReference type="Proteomes" id="UP001363035">
    <property type="component" value="Unassembled WGS sequence"/>
</dbReference>
<comment type="caution">
    <text evidence="1">The sequence shown here is derived from an EMBL/GenBank/DDBJ whole genome shotgun (WGS) entry which is preliminary data.</text>
</comment>
<dbReference type="InterPro" id="IPR041492">
    <property type="entry name" value="HAD_2"/>
</dbReference>
<name>A0ABU8I9H6_9SPHI</name>
<dbReference type="SFLD" id="SFLDG01129">
    <property type="entry name" value="C1.5:_HAD__Beta-PGM__Phosphata"/>
    <property type="match status" value="1"/>
</dbReference>
<gene>
    <name evidence="1" type="ORF">VJ786_14345</name>
</gene>
<dbReference type="InterPro" id="IPR036412">
    <property type="entry name" value="HAD-like_sf"/>
</dbReference>
<keyword evidence="2" id="KW-1185">Reference proteome</keyword>
<dbReference type="Gene3D" id="3.40.50.1000">
    <property type="entry name" value="HAD superfamily/HAD-like"/>
    <property type="match status" value="1"/>
</dbReference>
<dbReference type="EMBL" id="JAYLLN010000042">
    <property type="protein sequence ID" value="MEI5986081.1"/>
    <property type="molecule type" value="Genomic_DNA"/>
</dbReference>
<dbReference type="PANTHER" id="PTHR43611">
    <property type="entry name" value="ALPHA-D-GLUCOSE 1-PHOSPHATE PHOSPHATASE"/>
    <property type="match status" value="1"/>
</dbReference>
<proteinExistence type="predicted"/>
<accession>A0ABU8I9H6</accession>
<dbReference type="PANTHER" id="PTHR43611:SF3">
    <property type="entry name" value="FLAVIN MONONUCLEOTIDE HYDROLASE 1, CHLOROPLATIC"/>
    <property type="match status" value="1"/>
</dbReference>
<dbReference type="SUPFAM" id="SSF56784">
    <property type="entry name" value="HAD-like"/>
    <property type="match status" value="1"/>
</dbReference>
<protein>
    <submittedName>
        <fullName evidence="1">HAD family phosphatase</fullName>
    </submittedName>
</protein>
<evidence type="ECO:0000313" key="1">
    <source>
        <dbReference type="EMBL" id="MEI5986081.1"/>
    </source>
</evidence>
<dbReference type="RefSeq" id="WP_134776650.1">
    <property type="nucleotide sequence ID" value="NZ_JAYLLN010000042.1"/>
</dbReference>